<accession>A0A5D0D001</accession>
<evidence type="ECO:0000313" key="8">
    <source>
        <dbReference type="Proteomes" id="UP000325218"/>
    </source>
</evidence>
<keyword evidence="3" id="KW-0328">Glycosyltransferase</keyword>
<dbReference type="GO" id="GO:0016020">
    <property type="term" value="C:membrane"/>
    <property type="evidence" value="ECO:0007669"/>
    <property type="project" value="UniProtKB-SubCell"/>
</dbReference>
<evidence type="ECO:0000256" key="1">
    <source>
        <dbReference type="ARBA" id="ARBA00004370"/>
    </source>
</evidence>
<evidence type="ECO:0000256" key="4">
    <source>
        <dbReference type="ARBA" id="ARBA00022679"/>
    </source>
</evidence>
<name>A0A5D0D001_9BACL</name>
<gene>
    <name evidence="7" type="ORF">FRY98_06400</name>
</gene>
<evidence type="ECO:0000259" key="5">
    <source>
        <dbReference type="Pfam" id="PF04101"/>
    </source>
</evidence>
<dbReference type="Proteomes" id="UP000325218">
    <property type="component" value="Unassembled WGS sequence"/>
</dbReference>
<keyword evidence="8" id="KW-1185">Reference proteome</keyword>
<organism evidence="7 8">
    <name type="scientific">Paenibacillus faecis</name>
    <dbReference type="NCBI Taxonomy" id="862114"/>
    <lineage>
        <taxon>Bacteria</taxon>
        <taxon>Bacillati</taxon>
        <taxon>Bacillota</taxon>
        <taxon>Bacilli</taxon>
        <taxon>Bacillales</taxon>
        <taxon>Paenibacillaceae</taxon>
        <taxon>Paenibacillus</taxon>
    </lineage>
</organism>
<keyword evidence="4 7" id="KW-0808">Transferase</keyword>
<dbReference type="Pfam" id="PF06925">
    <property type="entry name" value="MGDG_synth"/>
    <property type="match status" value="1"/>
</dbReference>
<feature type="domain" description="Glycosyl transferase family 28 C-terminal" evidence="5">
    <location>
        <begin position="205"/>
        <end position="352"/>
    </location>
</feature>
<dbReference type="Gene3D" id="3.40.50.2000">
    <property type="entry name" value="Glycogen Phosphorylase B"/>
    <property type="match status" value="1"/>
</dbReference>
<dbReference type="GO" id="GO:0016758">
    <property type="term" value="F:hexosyltransferase activity"/>
    <property type="evidence" value="ECO:0007669"/>
    <property type="project" value="InterPro"/>
</dbReference>
<comment type="caution">
    <text evidence="7">The sequence shown here is derived from an EMBL/GenBank/DDBJ whole genome shotgun (WGS) entry which is preliminary data.</text>
</comment>
<dbReference type="PANTHER" id="PTHR43025">
    <property type="entry name" value="MONOGALACTOSYLDIACYLGLYCEROL SYNTHASE"/>
    <property type="match status" value="1"/>
</dbReference>
<dbReference type="RefSeq" id="WP_148450853.1">
    <property type="nucleotide sequence ID" value="NZ_VSDO01000001.1"/>
</dbReference>
<dbReference type="EMBL" id="VSDO01000001">
    <property type="protein sequence ID" value="TYA15263.1"/>
    <property type="molecule type" value="Genomic_DNA"/>
</dbReference>
<dbReference type="InterPro" id="IPR050519">
    <property type="entry name" value="Glycosyltransf_28_UgtP"/>
</dbReference>
<dbReference type="InterPro" id="IPR007235">
    <property type="entry name" value="Glyco_trans_28_C"/>
</dbReference>
<evidence type="ECO:0000256" key="3">
    <source>
        <dbReference type="ARBA" id="ARBA00022676"/>
    </source>
</evidence>
<evidence type="ECO:0000259" key="6">
    <source>
        <dbReference type="Pfam" id="PF06925"/>
    </source>
</evidence>
<comment type="subcellular location">
    <subcellularLocation>
        <location evidence="1">Membrane</location>
    </subcellularLocation>
</comment>
<feature type="domain" description="Diacylglycerol glucosyltransferase N-terminal" evidence="6">
    <location>
        <begin position="17"/>
        <end position="181"/>
    </location>
</feature>
<evidence type="ECO:0000313" key="7">
    <source>
        <dbReference type="EMBL" id="TYA15263.1"/>
    </source>
</evidence>
<comment type="similarity">
    <text evidence="2">Belongs to the glycosyltransferase 28 family.</text>
</comment>
<dbReference type="Pfam" id="PF04101">
    <property type="entry name" value="Glyco_tran_28_C"/>
    <property type="match status" value="1"/>
</dbReference>
<reference evidence="7 8" key="1">
    <citation type="submission" date="2019-08" db="EMBL/GenBank/DDBJ databases">
        <title>Genome sequencing of Paenibacillus faecis DSM 23593(T).</title>
        <authorList>
            <person name="Kook J.-K."/>
            <person name="Park S.-N."/>
            <person name="Lim Y.K."/>
        </authorList>
    </citation>
    <scope>NUCLEOTIDE SEQUENCE [LARGE SCALE GENOMIC DNA]</scope>
    <source>
        <strain evidence="7 8">DSM 23593</strain>
    </source>
</reference>
<sequence length="385" mass="43299">MPFKRVLILSEGFGSGHTQAAYAVAAGLKKIDPTIRAKVLELGSILHPVLAPWIQGAYRLTINTSPALVGMVYRKQYEKPVGRLARLALHKLFYNHASRFIEQMKPELIICTHPIPSAVISRLKASGLKVPLYTLITDYDAHGSWISPEVDRYFVSTPEVRNLLIRRGVSSSAIQVSGIPVHPEFWIRQDKISARRELGLRHLPTVLVMGGGWGMMKDELVAKMADWKDRVQIVCCMGSNEKQAAKLRNHPDLQHPNIKILGYTRNISQWMDASDLLITKPGGMTCTEGLAKGIPMLFYESLPGQEEKNREYFMKIGCGTELTSEDMLDFWLHKITLEFTEKTRTLTPLKQKDSRSAYQPDRCARTIAELLCSPYGAVNLQGRRA</sequence>
<dbReference type="SUPFAM" id="SSF53756">
    <property type="entry name" value="UDP-Glycosyltransferase/glycogen phosphorylase"/>
    <property type="match status" value="1"/>
</dbReference>
<dbReference type="InterPro" id="IPR009695">
    <property type="entry name" value="Diacylglyc_glucosyltr_N"/>
</dbReference>
<protein>
    <submittedName>
        <fullName evidence="7">UDP-N-acetylglucosamine--LPS N-acetylglucosamine transferase</fullName>
    </submittedName>
</protein>
<dbReference type="GO" id="GO:0009247">
    <property type="term" value="P:glycolipid biosynthetic process"/>
    <property type="evidence" value="ECO:0007669"/>
    <property type="project" value="InterPro"/>
</dbReference>
<dbReference type="OrthoDB" id="9815663at2"/>
<dbReference type="PANTHER" id="PTHR43025:SF3">
    <property type="entry name" value="MONOGALACTOSYLDIACYLGLYCEROL SYNTHASE 1, CHLOROPLASTIC"/>
    <property type="match status" value="1"/>
</dbReference>
<evidence type="ECO:0000256" key="2">
    <source>
        <dbReference type="ARBA" id="ARBA00006962"/>
    </source>
</evidence>
<proteinExistence type="inferred from homology"/>
<dbReference type="AlphaFoldDB" id="A0A5D0D001"/>